<evidence type="ECO:0000313" key="1">
    <source>
        <dbReference type="EMBL" id="AYV85274.1"/>
    </source>
</evidence>
<name>A0A3G5AFB3_9VIRU</name>
<reference evidence="1" key="1">
    <citation type="submission" date="2018-10" db="EMBL/GenBank/DDBJ databases">
        <title>Hidden diversity of soil giant viruses.</title>
        <authorList>
            <person name="Schulz F."/>
            <person name="Alteio L."/>
            <person name="Goudeau D."/>
            <person name="Ryan E.M."/>
            <person name="Malmstrom R.R."/>
            <person name="Blanchard J."/>
            <person name="Woyke T."/>
        </authorList>
    </citation>
    <scope>NUCLEOTIDE SEQUENCE</scope>
    <source>
        <strain evidence="1">SAV1</strain>
    </source>
</reference>
<feature type="non-terminal residue" evidence="1">
    <location>
        <position position="34"/>
    </location>
</feature>
<accession>A0A3G5AFB3</accession>
<gene>
    <name evidence="1" type="ORF">Satyrvirus8_32</name>
</gene>
<organism evidence="1">
    <name type="scientific">Satyrvirus sp</name>
    <dbReference type="NCBI Taxonomy" id="2487771"/>
    <lineage>
        <taxon>Viruses</taxon>
        <taxon>Varidnaviria</taxon>
        <taxon>Bamfordvirae</taxon>
        <taxon>Nucleocytoviricota</taxon>
        <taxon>Megaviricetes</taxon>
        <taxon>Imitervirales</taxon>
        <taxon>Mimiviridae</taxon>
        <taxon>Megamimivirinae</taxon>
    </lineage>
</organism>
<sequence>MLCIDCSMSLNLSIFEPNNPNNMHTESLTTLKAA</sequence>
<protein>
    <submittedName>
        <fullName evidence="1">Uncharacterized protein</fullName>
    </submittedName>
</protein>
<proteinExistence type="predicted"/>
<dbReference type="EMBL" id="MK072444">
    <property type="protein sequence ID" value="AYV85274.1"/>
    <property type="molecule type" value="Genomic_DNA"/>
</dbReference>